<dbReference type="Gene3D" id="3.30.930.10">
    <property type="entry name" value="Bira Bifunctional Protein, Domain 2"/>
    <property type="match status" value="1"/>
</dbReference>
<proteinExistence type="inferred from homology"/>
<protein>
    <submittedName>
        <fullName evidence="4">BPL/LPL catalytic domain-containing protein</fullName>
    </submittedName>
</protein>
<dbReference type="AlphaFoldDB" id="A0A5K3ESJ2"/>
<evidence type="ECO:0000256" key="2">
    <source>
        <dbReference type="ARBA" id="ARBA00008242"/>
    </source>
</evidence>
<name>A0A5K3ESJ2_MESCO</name>
<dbReference type="InterPro" id="IPR004143">
    <property type="entry name" value="BPL_LPL_catalytic"/>
</dbReference>
<evidence type="ECO:0000313" key="4">
    <source>
        <dbReference type="WBParaSite" id="MCU_002354-RA"/>
    </source>
</evidence>
<dbReference type="PANTHER" id="PTHR12561">
    <property type="entry name" value="LIPOATE-PROTEIN LIGASE"/>
    <property type="match status" value="1"/>
</dbReference>
<dbReference type="PROSITE" id="PS51733">
    <property type="entry name" value="BPL_LPL_CATALYTIC"/>
    <property type="match status" value="1"/>
</dbReference>
<dbReference type="GO" id="GO:0009249">
    <property type="term" value="P:protein lipoylation"/>
    <property type="evidence" value="ECO:0007669"/>
    <property type="project" value="InterPro"/>
</dbReference>
<evidence type="ECO:0000259" key="3">
    <source>
        <dbReference type="PROSITE" id="PS51733"/>
    </source>
</evidence>
<dbReference type="GO" id="GO:0017118">
    <property type="term" value="F:lipoyltransferase activity"/>
    <property type="evidence" value="ECO:0007669"/>
    <property type="project" value="TreeGrafter"/>
</dbReference>
<comment type="similarity">
    <text evidence="2">Belongs to the LplA family.</text>
</comment>
<accession>A0A5K3ESJ2</accession>
<feature type="domain" description="BPL/LPL catalytic" evidence="3">
    <location>
        <begin position="76"/>
        <end position="272"/>
    </location>
</feature>
<sequence>MFGASYHRSTPATFNALRLTKGLVCRYFASTSSLSTSVPNVNRVYWLSSGNIYRNLAFETTLFNNKLRYTIEPSSKTRPADVVMWCSDPCVVIGRNQIAWLETSPHEVEGRGWLLARRMSGGGAVFHDTGNLNVSFLESRSTLKRQECMQFLQHTLMSKWPDLNVFVGPRHDLWLLPSGVSVEEGTKEVPEGGLKFSGAASRFSSVAALHHCTLLFNADLTTMSSVLQPAVPEIETMASRSVPSPVTNLRVPGNELRTTLLQACSKRLGASARDGEAEVVTVNAGEEGNWISRKDFEANLATFQSWDWIYGGSPKFSIPMETEDGTVLRLNCEKGRVVSLVRDGGATSPIPLLQRISSALSRKPSSDAWLEKLNEALAGKPLCFEALHNALLDFEVSVSSATGGDDPEDPFGPKAQIIDRLRAMATCF</sequence>
<comment type="pathway">
    <text evidence="1">Protein modification; protein lipoylation via exogenous pathway; protein N(6)-(lipoyl)lysine from lipoate: step 2/2.</text>
</comment>
<dbReference type="WBParaSite" id="MCU_002354-RA">
    <property type="protein sequence ID" value="MCU_002354-RA"/>
    <property type="gene ID" value="MCU_002354"/>
</dbReference>
<dbReference type="InterPro" id="IPR004562">
    <property type="entry name" value="LipoylTrfase_LipoateP_Ligase"/>
</dbReference>
<organism evidence="4">
    <name type="scientific">Mesocestoides corti</name>
    <name type="common">Flatworm</name>
    <dbReference type="NCBI Taxonomy" id="53468"/>
    <lineage>
        <taxon>Eukaryota</taxon>
        <taxon>Metazoa</taxon>
        <taxon>Spiralia</taxon>
        <taxon>Lophotrochozoa</taxon>
        <taxon>Platyhelminthes</taxon>
        <taxon>Cestoda</taxon>
        <taxon>Eucestoda</taxon>
        <taxon>Cyclophyllidea</taxon>
        <taxon>Mesocestoididae</taxon>
        <taxon>Mesocestoides</taxon>
    </lineage>
</organism>
<dbReference type="GO" id="GO:0005739">
    <property type="term" value="C:mitochondrion"/>
    <property type="evidence" value="ECO:0007669"/>
    <property type="project" value="TreeGrafter"/>
</dbReference>
<dbReference type="SUPFAM" id="SSF55681">
    <property type="entry name" value="Class II aaRS and biotin synthetases"/>
    <property type="match status" value="1"/>
</dbReference>
<dbReference type="PANTHER" id="PTHR12561:SF3">
    <property type="entry name" value="LIPOYLTRANSFERASE 1, MITOCHONDRIAL"/>
    <property type="match status" value="1"/>
</dbReference>
<dbReference type="Pfam" id="PF21948">
    <property type="entry name" value="LplA-B_cat"/>
    <property type="match status" value="1"/>
</dbReference>
<dbReference type="InterPro" id="IPR045864">
    <property type="entry name" value="aa-tRNA-synth_II/BPL/LPL"/>
</dbReference>
<evidence type="ECO:0000256" key="1">
    <source>
        <dbReference type="ARBA" id="ARBA00005085"/>
    </source>
</evidence>
<dbReference type="UniPathway" id="UPA00537">
    <property type="reaction ID" value="UER00595"/>
</dbReference>
<reference evidence="4" key="1">
    <citation type="submission" date="2019-11" db="UniProtKB">
        <authorList>
            <consortium name="WormBaseParasite"/>
        </authorList>
    </citation>
    <scope>IDENTIFICATION</scope>
</reference>